<dbReference type="Proteomes" id="UP000181790">
    <property type="component" value="Unassembled WGS sequence"/>
</dbReference>
<dbReference type="OrthoDB" id="961556at2"/>
<organism evidence="2 3">
    <name type="scientific">Arsenicibacter rosenii</name>
    <dbReference type="NCBI Taxonomy" id="1750698"/>
    <lineage>
        <taxon>Bacteria</taxon>
        <taxon>Pseudomonadati</taxon>
        <taxon>Bacteroidota</taxon>
        <taxon>Cytophagia</taxon>
        <taxon>Cytophagales</taxon>
        <taxon>Spirosomataceae</taxon>
        <taxon>Arsenicibacter</taxon>
    </lineage>
</organism>
<proteinExistence type="predicted"/>
<dbReference type="RefSeq" id="WP_071502603.1">
    <property type="nucleotide sequence ID" value="NZ_MORL01000003.1"/>
</dbReference>
<keyword evidence="1" id="KW-0175">Coiled coil</keyword>
<comment type="caution">
    <text evidence="2">The sequence shown here is derived from an EMBL/GenBank/DDBJ whole genome shotgun (WGS) entry which is preliminary data.</text>
</comment>
<evidence type="ECO:0000256" key="1">
    <source>
        <dbReference type="SAM" id="Coils"/>
    </source>
</evidence>
<accession>A0A1S2VM14</accession>
<reference evidence="2 3" key="1">
    <citation type="submission" date="2016-10" db="EMBL/GenBank/DDBJ databases">
        <title>Arsenicibacter rosenii gen. nov., sp. nov., an efficient arsenic-methylating bacterium isolated from an arsenic-contaminated paddy soil.</title>
        <authorList>
            <person name="Huang K."/>
        </authorList>
    </citation>
    <scope>NUCLEOTIDE SEQUENCE [LARGE SCALE GENOMIC DNA]</scope>
    <source>
        <strain evidence="2 3">SM-1</strain>
    </source>
</reference>
<dbReference type="EMBL" id="MORL01000003">
    <property type="protein sequence ID" value="OIN59802.1"/>
    <property type="molecule type" value="Genomic_DNA"/>
</dbReference>
<evidence type="ECO:0000313" key="2">
    <source>
        <dbReference type="EMBL" id="OIN59802.1"/>
    </source>
</evidence>
<dbReference type="AlphaFoldDB" id="A0A1S2VM14"/>
<gene>
    <name evidence="2" type="ORF">BLX24_08060</name>
</gene>
<sequence>MTDLERLTAWLEAPVYPAGVLLYERLIGTGFVLSVLKAGEDSYSRSVLEAALSEKHAQLLAEQQARQQELPPVLAEGKLRAGKLLDERIVLKERMRLLHAGGTSSGDQLRELAFQVLALNDQLDEHFGQQDFYEQHGYLPDADPPSCTTPLALTTRRNTLRTYVTRYSKQLQQAYGAGEISRLQHKLDHYRAELFAVETELQKAAAD</sequence>
<protein>
    <submittedName>
        <fullName evidence="2">Uncharacterized protein</fullName>
    </submittedName>
</protein>
<name>A0A1S2VM14_9BACT</name>
<feature type="coiled-coil region" evidence="1">
    <location>
        <begin position="180"/>
        <end position="207"/>
    </location>
</feature>
<keyword evidence="3" id="KW-1185">Reference proteome</keyword>
<evidence type="ECO:0000313" key="3">
    <source>
        <dbReference type="Proteomes" id="UP000181790"/>
    </source>
</evidence>